<reference evidence="1" key="3">
    <citation type="submission" date="2025-09" db="UniProtKB">
        <authorList>
            <consortium name="Ensembl"/>
        </authorList>
    </citation>
    <scope>IDENTIFICATION</scope>
</reference>
<organism evidence="1 2">
    <name type="scientific">Poecilia formosa</name>
    <name type="common">Amazon molly</name>
    <name type="synonym">Limia formosa</name>
    <dbReference type="NCBI Taxonomy" id="48698"/>
    <lineage>
        <taxon>Eukaryota</taxon>
        <taxon>Metazoa</taxon>
        <taxon>Chordata</taxon>
        <taxon>Craniata</taxon>
        <taxon>Vertebrata</taxon>
        <taxon>Euteleostomi</taxon>
        <taxon>Actinopterygii</taxon>
        <taxon>Neopterygii</taxon>
        <taxon>Teleostei</taxon>
        <taxon>Neoteleostei</taxon>
        <taxon>Acanthomorphata</taxon>
        <taxon>Ovalentaria</taxon>
        <taxon>Atherinomorphae</taxon>
        <taxon>Cyprinodontiformes</taxon>
        <taxon>Poeciliidae</taxon>
        <taxon>Poeciliinae</taxon>
        <taxon>Poecilia</taxon>
    </lineage>
</organism>
<reference evidence="1" key="2">
    <citation type="submission" date="2025-08" db="UniProtKB">
        <authorList>
            <consortium name="Ensembl"/>
        </authorList>
    </citation>
    <scope>IDENTIFICATION</scope>
</reference>
<evidence type="ECO:0000313" key="1">
    <source>
        <dbReference type="Ensembl" id="ENSPFOP00000024711.1"/>
    </source>
</evidence>
<accession>A0A096LZX0</accession>
<protein>
    <submittedName>
        <fullName evidence="1">Uncharacterized protein</fullName>
    </submittedName>
</protein>
<keyword evidence="2" id="KW-1185">Reference proteome</keyword>
<sequence length="146" mass="17163">ESMNDPVSKTRLIEMYDSLKMEKWTEIKDLLKSSKTSPEFTRTLVQKTFKDAAEEMRRIKQQIEETFGFTESSSGQENQKVEGFRKLAVHNLQLALYHSNKDLLKDVMVNLRRLTSECHWLGCLIALNHPPLQPDWESQDYEKNSW</sequence>
<evidence type="ECO:0000313" key="2">
    <source>
        <dbReference type="Proteomes" id="UP000028760"/>
    </source>
</evidence>
<proteinExistence type="predicted"/>
<dbReference type="GeneTree" id="ENSGT01030000235294"/>
<dbReference type="EMBL" id="AYCK01023301">
    <property type="status" value="NOT_ANNOTATED_CDS"/>
    <property type="molecule type" value="Genomic_DNA"/>
</dbReference>
<reference evidence="2" key="1">
    <citation type="submission" date="2013-10" db="EMBL/GenBank/DDBJ databases">
        <authorList>
            <person name="Schartl M."/>
            <person name="Warren W."/>
        </authorList>
    </citation>
    <scope>NUCLEOTIDE SEQUENCE [LARGE SCALE GENOMIC DNA]</scope>
    <source>
        <strain evidence="2">female</strain>
    </source>
</reference>
<dbReference type="Ensembl" id="ENSPFOT00000025873.1">
    <property type="protein sequence ID" value="ENSPFOP00000024711.1"/>
    <property type="gene ID" value="ENSPFOG00000024500.1"/>
</dbReference>
<dbReference type="Proteomes" id="UP000028760">
    <property type="component" value="Unassembled WGS sequence"/>
</dbReference>
<dbReference type="AlphaFoldDB" id="A0A096LZX0"/>
<name>A0A096LZX0_POEFO</name>